<dbReference type="AlphaFoldDB" id="B6K8D5"/>
<dbReference type="InterPro" id="IPR013880">
    <property type="entry name" value="Yos1"/>
</dbReference>
<keyword evidence="5 8" id="KW-1133">Transmembrane helix</keyword>
<dbReference type="EMBL" id="KE651167">
    <property type="protein sequence ID" value="EEB09789.1"/>
    <property type="molecule type" value="Genomic_DNA"/>
</dbReference>
<evidence type="ECO:0000256" key="4">
    <source>
        <dbReference type="ARBA" id="ARBA00022927"/>
    </source>
</evidence>
<evidence type="ECO:0000256" key="6">
    <source>
        <dbReference type="ARBA" id="ARBA00023136"/>
    </source>
</evidence>
<proteinExistence type="inferred from homology"/>
<protein>
    <recommendedName>
        <fullName evidence="13">Protein transport protein YOS1</fullName>
    </recommendedName>
</protein>
<feature type="transmembrane region" description="Helical" evidence="8">
    <location>
        <begin position="57"/>
        <end position="79"/>
    </location>
</feature>
<dbReference type="OMA" id="VQTVMRM"/>
<comment type="similarity">
    <text evidence="7">Belongs to the YOS1 family.</text>
</comment>
<dbReference type="Pfam" id="PF08571">
    <property type="entry name" value="Yos1"/>
    <property type="match status" value="1"/>
</dbReference>
<dbReference type="eggNOG" id="KOG4779">
    <property type="taxonomic scope" value="Eukaryota"/>
</dbReference>
<feature type="chain" id="PRO_5002845138" description="Protein transport protein YOS1" evidence="9">
    <location>
        <begin position="23"/>
        <end position="81"/>
    </location>
</feature>
<dbReference type="HOGENOM" id="CLU_152125_0_0_1"/>
<feature type="signal peptide" evidence="9">
    <location>
        <begin position="1"/>
        <end position="22"/>
    </location>
</feature>
<evidence type="ECO:0000313" key="12">
    <source>
        <dbReference type="Proteomes" id="UP000001744"/>
    </source>
</evidence>
<dbReference type="RefSeq" id="XP_002176082.1">
    <property type="nucleotide sequence ID" value="XM_002176046.2"/>
</dbReference>
<keyword evidence="6 8" id="KW-0472">Membrane</keyword>
<organism evidence="10 12">
    <name type="scientific">Schizosaccharomyces japonicus (strain yFS275 / FY16936)</name>
    <name type="common">Fission yeast</name>
    <dbReference type="NCBI Taxonomy" id="402676"/>
    <lineage>
        <taxon>Eukaryota</taxon>
        <taxon>Fungi</taxon>
        <taxon>Dikarya</taxon>
        <taxon>Ascomycota</taxon>
        <taxon>Taphrinomycotina</taxon>
        <taxon>Schizosaccharomycetes</taxon>
        <taxon>Schizosaccharomycetales</taxon>
        <taxon>Schizosaccharomycetaceae</taxon>
        <taxon>Schizosaccharomyces</taxon>
    </lineage>
</organism>
<dbReference type="OrthoDB" id="15356at2759"/>
<dbReference type="PANTHER" id="PTHR15858">
    <property type="entry name" value="IMMEDIATE EARLY RESPONSE 3-INTERACTING PROTEIN 1"/>
    <property type="match status" value="1"/>
</dbReference>
<dbReference type="PANTHER" id="PTHR15858:SF0">
    <property type="entry name" value="IMMEDIATE EARLY RESPONSE 3-INTERACTING PROTEIN 1"/>
    <property type="match status" value="1"/>
</dbReference>
<name>B6K8D5_SCHJY</name>
<dbReference type="Proteomes" id="UP000001744">
    <property type="component" value="Unassembled WGS sequence"/>
</dbReference>
<keyword evidence="2" id="KW-0813">Transport</keyword>
<evidence type="ECO:0000256" key="5">
    <source>
        <dbReference type="ARBA" id="ARBA00022989"/>
    </source>
</evidence>
<gene>
    <name evidence="11" type="primary">yos1</name>
    <name evidence="10" type="ORF">SJAG_05013</name>
</gene>
<evidence type="ECO:0000256" key="3">
    <source>
        <dbReference type="ARBA" id="ARBA00022692"/>
    </source>
</evidence>
<dbReference type="VEuPathDB" id="FungiDB:SJAG_05013"/>
<keyword evidence="9" id="KW-0732">Signal</keyword>
<evidence type="ECO:0000313" key="11">
    <source>
        <dbReference type="JaponicusDB" id="SJAG_05013"/>
    </source>
</evidence>
<evidence type="ECO:0000256" key="9">
    <source>
        <dbReference type="SAM" id="SignalP"/>
    </source>
</evidence>
<dbReference type="GO" id="GO:0015031">
    <property type="term" value="P:protein transport"/>
    <property type="evidence" value="ECO:0007669"/>
    <property type="project" value="UniProtKB-KW"/>
</dbReference>
<dbReference type="JaponicusDB" id="SJAG_05013">
    <property type="gene designation" value="yos1"/>
</dbReference>
<reference evidence="10 12" key="1">
    <citation type="journal article" date="2011" name="Science">
        <title>Comparative functional genomics of the fission yeasts.</title>
        <authorList>
            <person name="Rhind N."/>
            <person name="Chen Z."/>
            <person name="Yassour M."/>
            <person name="Thompson D.A."/>
            <person name="Haas B.J."/>
            <person name="Habib N."/>
            <person name="Wapinski I."/>
            <person name="Roy S."/>
            <person name="Lin M.F."/>
            <person name="Heiman D.I."/>
            <person name="Young S.K."/>
            <person name="Furuya K."/>
            <person name="Guo Y."/>
            <person name="Pidoux A."/>
            <person name="Chen H.M."/>
            <person name="Robbertse B."/>
            <person name="Goldberg J.M."/>
            <person name="Aoki K."/>
            <person name="Bayne E.H."/>
            <person name="Berlin A.M."/>
            <person name="Desjardins C.A."/>
            <person name="Dobbs E."/>
            <person name="Dukaj L."/>
            <person name="Fan L."/>
            <person name="FitzGerald M.G."/>
            <person name="French C."/>
            <person name="Gujja S."/>
            <person name="Hansen K."/>
            <person name="Keifenheim D."/>
            <person name="Levin J.Z."/>
            <person name="Mosher R.A."/>
            <person name="Mueller C.A."/>
            <person name="Pfiffner J."/>
            <person name="Priest M."/>
            <person name="Russ C."/>
            <person name="Smialowska A."/>
            <person name="Swoboda P."/>
            <person name="Sykes S.M."/>
            <person name="Vaughn M."/>
            <person name="Vengrova S."/>
            <person name="Yoder R."/>
            <person name="Zeng Q."/>
            <person name="Allshire R."/>
            <person name="Baulcombe D."/>
            <person name="Birren B.W."/>
            <person name="Brown W."/>
            <person name="Ekwall K."/>
            <person name="Kellis M."/>
            <person name="Leatherwood J."/>
            <person name="Levin H."/>
            <person name="Margalit H."/>
            <person name="Martienssen R."/>
            <person name="Nieduszynski C.A."/>
            <person name="Spatafora J.W."/>
            <person name="Friedman N."/>
            <person name="Dalgaard J.Z."/>
            <person name="Baumann P."/>
            <person name="Niki H."/>
            <person name="Regev A."/>
            <person name="Nusbaum C."/>
        </authorList>
    </citation>
    <scope>NUCLEOTIDE SEQUENCE [LARGE SCALE GENOMIC DNA]</scope>
    <source>
        <strain evidence="12">yFS275 / FY16936</strain>
    </source>
</reference>
<dbReference type="STRING" id="402676.B6K8D5"/>
<evidence type="ECO:0000313" key="10">
    <source>
        <dbReference type="EMBL" id="EEB09789.1"/>
    </source>
</evidence>
<evidence type="ECO:0000256" key="2">
    <source>
        <dbReference type="ARBA" id="ARBA00022448"/>
    </source>
</evidence>
<evidence type="ECO:0000256" key="7">
    <source>
        <dbReference type="ARBA" id="ARBA00024203"/>
    </source>
</evidence>
<dbReference type="GO" id="GO:0016020">
    <property type="term" value="C:membrane"/>
    <property type="evidence" value="ECO:0007669"/>
    <property type="project" value="UniProtKB-SubCell"/>
</dbReference>
<keyword evidence="4" id="KW-0653">Protein transport</keyword>
<evidence type="ECO:0000256" key="1">
    <source>
        <dbReference type="ARBA" id="ARBA00004370"/>
    </source>
</evidence>
<keyword evidence="3 8" id="KW-0812">Transmembrane</keyword>
<comment type="subcellular location">
    <subcellularLocation>
        <location evidence="1">Membrane</location>
    </subcellularLocation>
</comment>
<keyword evidence="12" id="KW-1185">Reference proteome</keyword>
<dbReference type="GeneID" id="7047494"/>
<evidence type="ECO:0000256" key="8">
    <source>
        <dbReference type="SAM" id="Phobius"/>
    </source>
</evidence>
<accession>B6K8D5</accession>
<evidence type="ECO:0008006" key="13">
    <source>
        <dbReference type="Google" id="ProtNLM"/>
    </source>
</evidence>
<sequence>MFNIRTPLFVCLLLLNAVAILSEDRFLGRLGLSHRSDFGFGESKDTVKSRVLNLIRAIRTVMTFPLIGINAIVIVYKLILG</sequence>